<organism evidence="2 3">
    <name type="scientific">Serratia quinivorans</name>
    <dbReference type="NCBI Taxonomy" id="137545"/>
    <lineage>
        <taxon>Bacteria</taxon>
        <taxon>Pseudomonadati</taxon>
        <taxon>Pseudomonadota</taxon>
        <taxon>Gammaproteobacteria</taxon>
        <taxon>Enterobacterales</taxon>
        <taxon>Yersiniaceae</taxon>
        <taxon>Serratia</taxon>
    </lineage>
</organism>
<name>A0A380A5A9_9GAMM</name>
<evidence type="ECO:0000313" key="2">
    <source>
        <dbReference type="EMBL" id="SUI73860.1"/>
    </source>
</evidence>
<keyword evidence="1" id="KW-0175">Coiled coil</keyword>
<sequence length="252" mass="28187">MTYNTKSCSSLEKAYYTPVEAALRWCNLISHEVLILERVGFDVLPGVGMFPQWPCLRVNAEKILDAIHNGEVSYGRDGKTVSPGEQVAKHRLTIRHSDLKIWMAKNYPNQKPPFLFDSVEQQLHSGITVEAYQTLQAENERIRIRLDNAVKTFQQQKAEISELHGEIASLRQMVSNPVQNIDARSETTYLNILGGLLNLMLGSSPSGKKMSEFVNQASIISALLAYHGDLAGISSRTLEAKFAEANRSIKQK</sequence>
<feature type="coiled-coil region" evidence="1">
    <location>
        <begin position="132"/>
        <end position="173"/>
    </location>
</feature>
<dbReference type="AlphaFoldDB" id="A0A380A5A9"/>
<protein>
    <submittedName>
        <fullName evidence="2">Uncharacterized protein</fullName>
    </submittedName>
</protein>
<evidence type="ECO:0000313" key="3">
    <source>
        <dbReference type="Proteomes" id="UP000255529"/>
    </source>
</evidence>
<evidence type="ECO:0000256" key="1">
    <source>
        <dbReference type="SAM" id="Coils"/>
    </source>
</evidence>
<reference evidence="2 3" key="1">
    <citation type="submission" date="2018-06" db="EMBL/GenBank/DDBJ databases">
        <authorList>
            <consortium name="Pathogen Informatics"/>
            <person name="Doyle S."/>
        </authorList>
    </citation>
    <scope>NUCLEOTIDE SEQUENCE [LARGE SCALE GENOMIC DNA]</scope>
    <source>
        <strain evidence="2 3">NCTC11544</strain>
    </source>
</reference>
<dbReference type="Proteomes" id="UP000255529">
    <property type="component" value="Unassembled WGS sequence"/>
</dbReference>
<gene>
    <name evidence="2" type="ORF">NCTC11544_03401</name>
</gene>
<dbReference type="EMBL" id="UGYN01000002">
    <property type="protein sequence ID" value="SUI73860.1"/>
    <property type="molecule type" value="Genomic_DNA"/>
</dbReference>
<proteinExistence type="predicted"/>
<accession>A0A380A5A9</accession>